<evidence type="ECO:0000256" key="5">
    <source>
        <dbReference type="ARBA" id="ARBA00022679"/>
    </source>
</evidence>
<name>A0A7W5EH91_9BURK</name>
<feature type="domain" description="O-GlcNAc transferase C-terminal" evidence="9">
    <location>
        <begin position="223"/>
        <end position="379"/>
    </location>
</feature>
<evidence type="ECO:0000256" key="6">
    <source>
        <dbReference type="ARBA" id="ARBA00022737"/>
    </source>
</evidence>
<dbReference type="Gene3D" id="3.40.50.150">
    <property type="entry name" value="Vaccinia Virus protein VP39"/>
    <property type="match status" value="1"/>
</dbReference>
<dbReference type="Pfam" id="PF13844">
    <property type="entry name" value="Glyco_transf_41"/>
    <property type="match status" value="2"/>
</dbReference>
<dbReference type="RefSeq" id="WP_307722160.1">
    <property type="nucleotide sequence ID" value="NZ_CP040017.1"/>
</dbReference>
<evidence type="ECO:0000313" key="11">
    <source>
        <dbReference type="Proteomes" id="UP000584325"/>
    </source>
</evidence>
<accession>A0A7W5EH91</accession>
<evidence type="ECO:0000256" key="3">
    <source>
        <dbReference type="ARBA" id="ARBA00011970"/>
    </source>
</evidence>
<dbReference type="PANTHER" id="PTHR44998">
    <property type="match status" value="1"/>
</dbReference>
<dbReference type="SUPFAM" id="SSF53335">
    <property type="entry name" value="S-adenosyl-L-methionine-dependent methyltransferases"/>
    <property type="match status" value="1"/>
</dbReference>
<comment type="caution">
    <text evidence="10">The sequence shown here is derived from an EMBL/GenBank/DDBJ whole genome shotgun (WGS) entry which is preliminary data.</text>
</comment>
<comment type="pathway">
    <text evidence="1">Protein modification; protein glycosylation.</text>
</comment>
<proteinExistence type="inferred from homology"/>
<dbReference type="Proteomes" id="UP000584325">
    <property type="component" value="Unassembled WGS sequence"/>
</dbReference>
<dbReference type="SUPFAM" id="SSF48452">
    <property type="entry name" value="TPR-like"/>
    <property type="match status" value="1"/>
</dbReference>
<dbReference type="Gene3D" id="1.25.40.10">
    <property type="entry name" value="Tetratricopeptide repeat domain"/>
    <property type="match status" value="1"/>
</dbReference>
<keyword evidence="5 10" id="KW-0808">Transferase</keyword>
<dbReference type="AlphaFoldDB" id="A0A7W5EH91"/>
<reference evidence="10 11" key="1">
    <citation type="submission" date="2020-08" db="EMBL/GenBank/DDBJ databases">
        <title>Genomic Encyclopedia of Type Strains, Phase III (KMG-III): the genomes of soil and plant-associated and newly described type strains.</title>
        <authorList>
            <person name="Whitman W."/>
        </authorList>
    </citation>
    <scope>NUCLEOTIDE SEQUENCE [LARGE SCALE GENOMIC DNA]</scope>
    <source>
        <strain evidence="10 11">CECT 7753</strain>
    </source>
</reference>
<gene>
    <name evidence="10" type="ORF">FHS02_006145</name>
</gene>
<dbReference type="InterPro" id="IPR029063">
    <property type="entry name" value="SAM-dependent_MTases_sf"/>
</dbReference>
<evidence type="ECO:0000256" key="2">
    <source>
        <dbReference type="ARBA" id="ARBA00005386"/>
    </source>
</evidence>
<evidence type="ECO:0000313" key="10">
    <source>
        <dbReference type="EMBL" id="MBB3225274.1"/>
    </source>
</evidence>
<dbReference type="GO" id="GO:0097363">
    <property type="term" value="F:protein O-acetylglucosaminyltransferase activity"/>
    <property type="evidence" value="ECO:0007669"/>
    <property type="project" value="UniProtKB-EC"/>
</dbReference>
<dbReference type="Gene3D" id="3.40.50.2000">
    <property type="entry name" value="Glycogen Phosphorylase B"/>
    <property type="match status" value="1"/>
</dbReference>
<dbReference type="Pfam" id="PF13432">
    <property type="entry name" value="TPR_16"/>
    <property type="match status" value="2"/>
</dbReference>
<keyword evidence="7 8" id="KW-0802">TPR repeat</keyword>
<dbReference type="SUPFAM" id="SSF53756">
    <property type="entry name" value="UDP-Glycosyltransferase/glycogen phosphorylase"/>
    <property type="match status" value="1"/>
</dbReference>
<dbReference type="Gene3D" id="3.40.50.11380">
    <property type="match status" value="1"/>
</dbReference>
<sequence>MGELFEGAQALQAANEPQQAANLYKVWLEHTHSPLAFAAWFNLGVVQAEIGDDAAAEVSYGKAILQNPGFIEPRLNLGTLCERRGRPDDALSTWQAILDEVPESAEHMPLKLQAINNIGRLLENLKRLPEAAAWLTRSLELKPDQPKVLTHWIHLRQKLCRWPVYQPFGDVTPEIMRECTSSLATLAQAHDPAEQLAASRRYIDEKVPGGVRAQLAPTEGYPHKRMRIGYLSSDLCSHAVSILTAELYELHDRERVEVYAFSWSREDNSPLRARVVGAMDHYIRIDHMTDEEAARCICENEIDILVDLHGLTSGARVSILSYRAAPVQLTWLGFPGTTAIPGVDYVIADDFVLPPELEPFFTEKPLRMPQTFQINDRQRKIAPPPRRIDNGLPEDKFVFCCFNSNFKIGPDVFAAWMRILQQVPDSVLWVVADVEGTKDNLWREAAACGIGPDRLIFAGRVVPADYLARFQLADLFLDTAPFNAGTTASDALWAGLPVLTWSGRTFSSRMAGSLLHAVGLPELVTHTLADYEAVAIALGNDRARMLALRQRLAANLGTSALFDTPRFVRDYEDLLETVVRRPAGVPLRDDPAPDAVGLPDAGELSIQLGTILNMVQPGIHSVVEVGGASLMNAWRARRPNSHFTSIDPAGQPRITNPRAIVEDPEQLNDREWQSLTAAQCWLFPQTLERLSDPWQFLQRIRLSALGKPHIVACITNGQHWQLQSLLSRGALHEAGALADRRGRHWFTRASLAAMLAECGFAIVEMRTVLAPPPDAATLQAIRQLATAAGGNPDLAEQDAMPYQYIVHAVAR</sequence>
<evidence type="ECO:0000256" key="1">
    <source>
        <dbReference type="ARBA" id="ARBA00004922"/>
    </source>
</evidence>
<dbReference type="InterPro" id="IPR029489">
    <property type="entry name" value="OGT/SEC/SPY_C"/>
</dbReference>
<feature type="domain" description="O-GlcNAc transferase C-terminal" evidence="9">
    <location>
        <begin position="387"/>
        <end position="569"/>
    </location>
</feature>
<evidence type="ECO:0000256" key="8">
    <source>
        <dbReference type="PROSITE-ProRule" id="PRU00339"/>
    </source>
</evidence>
<dbReference type="SMART" id="SM00028">
    <property type="entry name" value="TPR"/>
    <property type="match status" value="3"/>
</dbReference>
<dbReference type="EMBL" id="JACHXS010000018">
    <property type="protein sequence ID" value="MBB3225274.1"/>
    <property type="molecule type" value="Genomic_DNA"/>
</dbReference>
<evidence type="ECO:0000256" key="4">
    <source>
        <dbReference type="ARBA" id="ARBA00022676"/>
    </source>
</evidence>
<evidence type="ECO:0000259" key="9">
    <source>
        <dbReference type="Pfam" id="PF13844"/>
    </source>
</evidence>
<feature type="repeat" description="TPR" evidence="8">
    <location>
        <begin position="112"/>
        <end position="145"/>
    </location>
</feature>
<protein>
    <recommendedName>
        <fullName evidence="3">protein O-GlcNAc transferase</fullName>
        <ecNumber evidence="3">2.4.1.255</ecNumber>
    </recommendedName>
</protein>
<keyword evidence="6" id="KW-0677">Repeat</keyword>
<evidence type="ECO:0000256" key="7">
    <source>
        <dbReference type="ARBA" id="ARBA00022803"/>
    </source>
</evidence>
<organism evidence="10 11">
    <name type="scientific">Pseudoduganella umbonata</name>
    <dbReference type="NCBI Taxonomy" id="864828"/>
    <lineage>
        <taxon>Bacteria</taxon>
        <taxon>Pseudomonadati</taxon>
        <taxon>Pseudomonadota</taxon>
        <taxon>Betaproteobacteria</taxon>
        <taxon>Burkholderiales</taxon>
        <taxon>Oxalobacteraceae</taxon>
        <taxon>Telluria group</taxon>
        <taxon>Pseudoduganella</taxon>
    </lineage>
</organism>
<dbReference type="PROSITE" id="PS50005">
    <property type="entry name" value="TPR"/>
    <property type="match status" value="1"/>
</dbReference>
<comment type="similarity">
    <text evidence="2">Belongs to the glycosyltransferase 41 family. O-GlcNAc transferase subfamily.</text>
</comment>
<dbReference type="EC" id="2.4.1.255" evidence="3"/>
<dbReference type="InterPro" id="IPR011990">
    <property type="entry name" value="TPR-like_helical_dom_sf"/>
</dbReference>
<dbReference type="InterPro" id="IPR019734">
    <property type="entry name" value="TPR_rpt"/>
</dbReference>
<keyword evidence="4" id="KW-0328">Glycosyltransferase</keyword>
<dbReference type="PANTHER" id="PTHR44998:SF1">
    <property type="entry name" value="UDP-N-ACETYLGLUCOSAMINE--PEPTIDE N-ACETYLGLUCOSAMINYLTRANSFERASE 110 KDA SUBUNIT"/>
    <property type="match status" value="1"/>
</dbReference>